<evidence type="ECO:0008006" key="6">
    <source>
        <dbReference type="Google" id="ProtNLM"/>
    </source>
</evidence>
<reference evidence="4 5" key="1">
    <citation type="submission" date="2018-05" db="EMBL/GenBank/DDBJ databases">
        <title>Paenibacillus flagellatus sp. nov., isolated from selenium mineral soil.</title>
        <authorList>
            <person name="Dai X."/>
        </authorList>
    </citation>
    <scope>NUCLEOTIDE SEQUENCE [LARGE SCALE GENOMIC DNA]</scope>
    <source>
        <strain evidence="4 5">DXL2</strain>
    </source>
</reference>
<dbReference type="PANTHER" id="PTHR45947">
    <property type="entry name" value="SULFOQUINOVOSYL TRANSFERASE SQD2"/>
    <property type="match status" value="1"/>
</dbReference>
<dbReference type="PANTHER" id="PTHR45947:SF3">
    <property type="entry name" value="SULFOQUINOVOSYL TRANSFERASE SQD2"/>
    <property type="match status" value="1"/>
</dbReference>
<evidence type="ECO:0000259" key="2">
    <source>
        <dbReference type="Pfam" id="PF00534"/>
    </source>
</evidence>
<feature type="domain" description="Glycosyl transferase family 1" evidence="2">
    <location>
        <begin position="462"/>
        <end position="614"/>
    </location>
</feature>
<dbReference type="RefSeq" id="WP_110838567.1">
    <property type="nucleotide sequence ID" value="NZ_QJVJ01000001.1"/>
</dbReference>
<dbReference type="Gene3D" id="3.40.50.2000">
    <property type="entry name" value="Glycogen Phosphorylase B"/>
    <property type="match status" value="2"/>
</dbReference>
<sequence length="663" mass="68286">MSRVRLPGAADDRIGIEAGLGGGAAAAAIVRWAISPRTRRMAELYYGGPWASLPKRVRVLRAPLAAGASEAWRRTEYRDCPLPVVPPFRPDVRTAADAEADEGALRLGALPAEFRYAAVFGIVSAEGAFVPLTESVPFEPPGATGTARSGSAAAAAEAVAGWTAICGADGGADDAYCASGAAEGAAGAFSAYTDYADAPLVHARHDLALNVWEAVDGEADGVVPADGGGSGKGPAGGAMSVVMLASEFPPLVVGGLSRAVCGLAFHLAAAGHTVHVVTRRSDGAAAYARIGDRLHVHRVAAPSPVRSGGLWDEVASLNVRLARRASRLLDAGAIRADVVHAHDWLVAGAAIELSRRHGAPLAATIHATEPGRRFGRLTAELHRRIAAEERRLCGAAGRVIVCSGAMRDEVAALYGVPFGRIATIPNGVLGQPPNRLFGGGGAGDGDGDGGVAGGEAGGEAEGPHVVYVGRLVYEKGVHVLLDAMRHVWREFPAARLTIAGAGPLLGELRDRAAPFGAKVRFAGFVGERERVALLKRAAVCAVPSLYEPFGLAALEAMRHGAPLVASGCGGLAELVRDGVTGRTAPPGDAAALAVAIARQLREPDAAERMARRARLALRGYRWRDVAERTAQAYRALAAAPAGAGAEAESRPEPPGARPRANLH</sequence>
<gene>
    <name evidence="4" type="ORF">DLM86_03600</name>
</gene>
<proteinExistence type="predicted"/>
<dbReference type="GO" id="GO:0016757">
    <property type="term" value="F:glycosyltransferase activity"/>
    <property type="evidence" value="ECO:0007669"/>
    <property type="project" value="InterPro"/>
</dbReference>
<dbReference type="Pfam" id="PF13439">
    <property type="entry name" value="Glyco_transf_4"/>
    <property type="match status" value="1"/>
</dbReference>
<keyword evidence="5" id="KW-1185">Reference proteome</keyword>
<dbReference type="EMBL" id="QJVJ01000001">
    <property type="protein sequence ID" value="PYI57526.1"/>
    <property type="molecule type" value="Genomic_DNA"/>
</dbReference>
<comment type="caution">
    <text evidence="4">The sequence shown here is derived from an EMBL/GenBank/DDBJ whole genome shotgun (WGS) entry which is preliminary data.</text>
</comment>
<dbReference type="SUPFAM" id="SSF53756">
    <property type="entry name" value="UDP-Glycosyltransferase/glycogen phosphorylase"/>
    <property type="match status" value="1"/>
</dbReference>
<evidence type="ECO:0000313" key="4">
    <source>
        <dbReference type="EMBL" id="PYI57526.1"/>
    </source>
</evidence>
<evidence type="ECO:0000259" key="3">
    <source>
        <dbReference type="Pfam" id="PF13439"/>
    </source>
</evidence>
<dbReference type="InterPro" id="IPR028098">
    <property type="entry name" value="Glyco_trans_4-like_N"/>
</dbReference>
<name>A0A2V5L3W0_9BACL</name>
<organism evidence="4 5">
    <name type="scientific">Paenibacillus flagellatus</name>
    <dbReference type="NCBI Taxonomy" id="2211139"/>
    <lineage>
        <taxon>Bacteria</taxon>
        <taxon>Bacillati</taxon>
        <taxon>Bacillota</taxon>
        <taxon>Bacilli</taxon>
        <taxon>Bacillales</taxon>
        <taxon>Paenibacillaceae</taxon>
        <taxon>Paenibacillus</taxon>
    </lineage>
</organism>
<accession>A0A2V5L3W0</accession>
<dbReference type="Proteomes" id="UP000247476">
    <property type="component" value="Unassembled WGS sequence"/>
</dbReference>
<dbReference type="AlphaFoldDB" id="A0A2V5L3W0"/>
<protein>
    <recommendedName>
        <fullName evidence="6">Glycosyltransferase family 1 protein</fullName>
    </recommendedName>
</protein>
<dbReference type="InterPro" id="IPR001296">
    <property type="entry name" value="Glyco_trans_1"/>
</dbReference>
<feature type="region of interest" description="Disordered" evidence="1">
    <location>
        <begin position="438"/>
        <end position="457"/>
    </location>
</feature>
<evidence type="ECO:0000313" key="5">
    <source>
        <dbReference type="Proteomes" id="UP000247476"/>
    </source>
</evidence>
<feature type="region of interest" description="Disordered" evidence="1">
    <location>
        <begin position="639"/>
        <end position="663"/>
    </location>
</feature>
<dbReference type="Pfam" id="PF00534">
    <property type="entry name" value="Glycos_transf_1"/>
    <property type="match status" value="1"/>
</dbReference>
<feature type="domain" description="Glycosyltransferase subfamily 4-like N-terminal" evidence="3">
    <location>
        <begin position="253"/>
        <end position="428"/>
    </location>
</feature>
<dbReference type="CDD" id="cd03801">
    <property type="entry name" value="GT4_PimA-like"/>
    <property type="match status" value="1"/>
</dbReference>
<dbReference type="OrthoDB" id="9803279at2"/>
<dbReference type="InterPro" id="IPR050194">
    <property type="entry name" value="Glycosyltransferase_grp1"/>
</dbReference>
<evidence type="ECO:0000256" key="1">
    <source>
        <dbReference type="SAM" id="MobiDB-lite"/>
    </source>
</evidence>